<protein>
    <submittedName>
        <fullName evidence="1">Uncharacterized protein</fullName>
    </submittedName>
</protein>
<dbReference type="OrthoDB" id="9859989at2"/>
<reference evidence="1 2" key="1">
    <citation type="submission" date="2015-11" db="EMBL/GenBank/DDBJ databases">
        <title>Genomic analysis of 38 Legionella species identifies large and diverse effector repertoires.</title>
        <authorList>
            <person name="Burstein D."/>
            <person name="Amaro F."/>
            <person name="Zusman T."/>
            <person name="Lifshitz Z."/>
            <person name="Cohen O."/>
            <person name="Gilbert J.A."/>
            <person name="Pupko T."/>
            <person name="Shuman H.A."/>
            <person name="Segal G."/>
        </authorList>
    </citation>
    <scope>NUCLEOTIDE SEQUENCE [LARGE SCALE GENOMIC DNA]</scope>
    <source>
        <strain evidence="1 2">ATCC 700990</strain>
    </source>
</reference>
<evidence type="ECO:0000313" key="2">
    <source>
        <dbReference type="Proteomes" id="UP000054736"/>
    </source>
</evidence>
<evidence type="ECO:0000313" key="1">
    <source>
        <dbReference type="EMBL" id="KTC87480.1"/>
    </source>
</evidence>
<organism evidence="1 2">
    <name type="scientific">Legionella drozanskii LLAP-1</name>
    <dbReference type="NCBI Taxonomy" id="1212489"/>
    <lineage>
        <taxon>Bacteria</taxon>
        <taxon>Pseudomonadati</taxon>
        <taxon>Pseudomonadota</taxon>
        <taxon>Gammaproteobacteria</taxon>
        <taxon>Legionellales</taxon>
        <taxon>Legionellaceae</taxon>
        <taxon>Legionella</taxon>
    </lineage>
</organism>
<name>A0A0W0SVS4_9GAMM</name>
<accession>A0A0W0SVS4</accession>
<dbReference type="Proteomes" id="UP000054736">
    <property type="component" value="Unassembled WGS sequence"/>
</dbReference>
<sequence>MGLYDSLLVHCKCGNEIELQSEAGNCAMYLYNIEECPLEILIDLEKEEHYCDRCNKGFFIKVQHSAHLLWN</sequence>
<dbReference type="STRING" id="1212489.Ldro_1099"/>
<dbReference type="RefSeq" id="WP_058495414.1">
    <property type="nucleotide sequence ID" value="NZ_CAAAIU010000007.1"/>
</dbReference>
<proteinExistence type="predicted"/>
<gene>
    <name evidence="1" type="ORF">Ldro_1099</name>
</gene>
<dbReference type="AlphaFoldDB" id="A0A0W0SVS4"/>
<dbReference type="EMBL" id="LNXY01000020">
    <property type="protein sequence ID" value="KTC87480.1"/>
    <property type="molecule type" value="Genomic_DNA"/>
</dbReference>
<keyword evidence="2" id="KW-1185">Reference proteome</keyword>
<comment type="caution">
    <text evidence="1">The sequence shown here is derived from an EMBL/GenBank/DDBJ whole genome shotgun (WGS) entry which is preliminary data.</text>
</comment>
<dbReference type="PATRIC" id="fig|1212489.4.peg.1157"/>